<name>G2LD75_CHLTF</name>
<gene>
    <name evidence="1" type="ordered locus">Cabther_A1181</name>
</gene>
<keyword evidence="2" id="KW-1185">Reference proteome</keyword>
<dbReference type="HOGENOM" id="CLU_3388742_0_0_0"/>
<protein>
    <submittedName>
        <fullName evidence="1">Uncharacterized protein</fullName>
    </submittedName>
</protein>
<proteinExistence type="predicted"/>
<dbReference type="Proteomes" id="UP000006791">
    <property type="component" value="Chromosome 1"/>
</dbReference>
<dbReference type="KEGG" id="ctm:Cabther_A1181"/>
<dbReference type="AlphaFoldDB" id="G2LD75"/>
<accession>G2LD75</accession>
<sequence length="32" mass="3563">MNEIPGSATRFQPNQVNFACHVVFVFASPRVV</sequence>
<dbReference type="EMBL" id="CP002514">
    <property type="protein sequence ID" value="AEP11935.1"/>
    <property type="molecule type" value="Genomic_DNA"/>
</dbReference>
<evidence type="ECO:0000313" key="1">
    <source>
        <dbReference type="EMBL" id="AEP11935.1"/>
    </source>
</evidence>
<evidence type="ECO:0000313" key="2">
    <source>
        <dbReference type="Proteomes" id="UP000006791"/>
    </source>
</evidence>
<organism evidence="1 2">
    <name type="scientific">Chloracidobacterium thermophilum (strain B)</name>
    <dbReference type="NCBI Taxonomy" id="981222"/>
    <lineage>
        <taxon>Bacteria</taxon>
        <taxon>Pseudomonadati</taxon>
        <taxon>Acidobacteriota</taxon>
        <taxon>Terriglobia</taxon>
        <taxon>Terriglobales</taxon>
        <taxon>Acidobacteriaceae</taxon>
        <taxon>Chloracidobacterium</taxon>
    </lineage>
</organism>
<reference evidence="1 2" key="1">
    <citation type="journal article" date="2012" name="Environ. Microbiol.">
        <title>Complete genome of Candidatus Chloracidobacterium thermophilum, a chlorophyll-based photoheterotroph belonging to the phylum Acidobacteria.</title>
        <authorList>
            <person name="Garcia Costas A.M."/>
            <person name="Liu Z."/>
            <person name="Tomsho L.P."/>
            <person name="Schuster S.C."/>
            <person name="Ward D.M."/>
            <person name="Bryant D.A."/>
        </authorList>
    </citation>
    <scope>NUCLEOTIDE SEQUENCE [LARGE SCALE GENOMIC DNA]</scope>
    <source>
        <strain evidence="1 2">B</strain>
    </source>
</reference>